<evidence type="ECO:0000313" key="3">
    <source>
        <dbReference type="Proteomes" id="UP001224812"/>
    </source>
</evidence>
<evidence type="ECO:0000313" key="2">
    <source>
        <dbReference type="EMBL" id="MDP8084518.1"/>
    </source>
</evidence>
<keyword evidence="3" id="KW-1185">Reference proteome</keyword>
<dbReference type="Proteomes" id="UP001224812">
    <property type="component" value="Unassembled WGS sequence"/>
</dbReference>
<organism evidence="2 3">
    <name type="scientific">Phocoenobacter skyensis</name>
    <dbReference type="NCBI Taxonomy" id="97481"/>
    <lineage>
        <taxon>Bacteria</taxon>
        <taxon>Pseudomonadati</taxon>
        <taxon>Pseudomonadota</taxon>
        <taxon>Gammaproteobacteria</taxon>
        <taxon>Pasteurellales</taxon>
        <taxon>Pasteurellaceae</taxon>
        <taxon>Phocoenobacter</taxon>
    </lineage>
</organism>
<dbReference type="RefSeq" id="WP_306383746.1">
    <property type="nucleotide sequence ID" value="NZ_JASAVR010000001.1"/>
</dbReference>
<reference evidence="2 3" key="1">
    <citation type="journal article" date="2023" name="Front. Microbiol.">
        <title>Phylogeography and host specificity of Pasteurellaceae pathogenic to sea-farmed fish in the north-east Atlantic.</title>
        <authorList>
            <person name="Gulla S."/>
            <person name="Colquhoun D.J."/>
            <person name="Olsen A.B."/>
            <person name="Spilsberg B."/>
            <person name="Lagesen K."/>
            <person name="Aakesson C.P."/>
            <person name="Strom S."/>
            <person name="Manji F."/>
            <person name="Birkbeck T.H."/>
            <person name="Nilsen H.K."/>
        </authorList>
    </citation>
    <scope>NUCLEOTIDE SEQUENCE [LARGE SCALE GENOMIC DNA]</scope>
    <source>
        <strain evidence="2 3">VIO11850</strain>
    </source>
</reference>
<proteinExistence type="predicted"/>
<comment type="caution">
    <text evidence="2">The sequence shown here is derived from an EMBL/GenBank/DDBJ whole genome shotgun (WGS) entry which is preliminary data.</text>
</comment>
<protein>
    <submittedName>
        <fullName evidence="2">Uncharacterized protein</fullName>
    </submittedName>
</protein>
<sequence length="239" mass="27290">MLNLKNKGKQAEFERLKANLAQANSEMSVINEKIKALDNERSSNKEQITVLEQQVKEQAGNVAKIKEKGKRIALDEFLQLKKAGSENEDKIAYLVALNEELEMESNNLKLNEGARLERNVINAVEEINLFLRKELFAQFSEENTAILSTLLYFAEQGAYFASKDRGETVDQYVNRTFSERLLKNISSRNFVVPEDIKGKYLVLNGFNPDQYKGLAKQQQRLKDGGSKGFDRLFKELGHH</sequence>
<feature type="coiled-coil region" evidence="1">
    <location>
        <begin position="6"/>
        <end position="68"/>
    </location>
</feature>
<name>A0ABT9JIB6_9PAST</name>
<gene>
    <name evidence="2" type="ORF">QJT92_01040</name>
</gene>
<dbReference type="EMBL" id="JASAVS010000001">
    <property type="protein sequence ID" value="MDP8084518.1"/>
    <property type="molecule type" value="Genomic_DNA"/>
</dbReference>
<accession>A0ABT9JIB6</accession>
<keyword evidence="1" id="KW-0175">Coiled coil</keyword>
<evidence type="ECO:0000256" key="1">
    <source>
        <dbReference type="SAM" id="Coils"/>
    </source>
</evidence>